<reference evidence="1 2" key="1">
    <citation type="journal article" date="2015" name="Mol. Plant Microbe Interact.">
        <title>Genome, transcriptome, and functional analyses of Penicillium expansum provide new insights into secondary metabolism and pathogenicity.</title>
        <authorList>
            <person name="Ballester A.R."/>
            <person name="Marcet-Houben M."/>
            <person name="Levin E."/>
            <person name="Sela N."/>
            <person name="Selma-Lazaro C."/>
            <person name="Carmona L."/>
            <person name="Wisniewski M."/>
            <person name="Droby S."/>
            <person name="Gonzalez-Candelas L."/>
            <person name="Gabaldon T."/>
        </authorList>
    </citation>
    <scope>NUCLEOTIDE SEQUENCE [LARGE SCALE GENOMIC DNA]</scope>
    <source>
        <strain evidence="1 2">MD-8</strain>
    </source>
</reference>
<dbReference type="HOGENOM" id="CLU_3051065_0_0_1"/>
<accession>A0A0A2KYJ6</accession>
<organism evidence="1 2">
    <name type="scientific">Penicillium expansum</name>
    <name type="common">Blue mold rot fungus</name>
    <dbReference type="NCBI Taxonomy" id="27334"/>
    <lineage>
        <taxon>Eukaryota</taxon>
        <taxon>Fungi</taxon>
        <taxon>Dikarya</taxon>
        <taxon>Ascomycota</taxon>
        <taxon>Pezizomycotina</taxon>
        <taxon>Eurotiomycetes</taxon>
        <taxon>Eurotiomycetidae</taxon>
        <taxon>Eurotiales</taxon>
        <taxon>Aspergillaceae</taxon>
        <taxon>Penicillium</taxon>
    </lineage>
</organism>
<protein>
    <submittedName>
        <fullName evidence="1">Uncharacterized protein</fullName>
    </submittedName>
</protein>
<dbReference type="GeneID" id="27680309"/>
<sequence>MGEVFLDKTISLLSSEKQKARSDGLAGLILSTLSPRRITGPNSPGRLEAYLPAE</sequence>
<dbReference type="PhylomeDB" id="A0A0A2KYJ6"/>
<keyword evidence="2" id="KW-1185">Reference proteome</keyword>
<name>A0A0A2KYJ6_PENEN</name>
<proteinExistence type="predicted"/>
<comment type="caution">
    <text evidence="1">The sequence shown here is derived from an EMBL/GenBank/DDBJ whole genome shotgun (WGS) entry which is preliminary data.</text>
</comment>
<dbReference type="AlphaFoldDB" id="A0A0A2KYJ6"/>
<dbReference type="RefSeq" id="XP_016598372.1">
    <property type="nucleotide sequence ID" value="XM_016744889.1"/>
</dbReference>
<dbReference type="VEuPathDB" id="FungiDB:PEXP_108870"/>
<dbReference type="EMBL" id="JQFZ01000161">
    <property type="protein sequence ID" value="KGO56666.1"/>
    <property type="molecule type" value="Genomic_DNA"/>
</dbReference>
<gene>
    <name evidence="1" type="ORF">PEX2_076190</name>
</gene>
<dbReference type="Proteomes" id="UP000030143">
    <property type="component" value="Unassembled WGS sequence"/>
</dbReference>
<evidence type="ECO:0000313" key="1">
    <source>
        <dbReference type="EMBL" id="KGO56666.1"/>
    </source>
</evidence>
<evidence type="ECO:0000313" key="2">
    <source>
        <dbReference type="Proteomes" id="UP000030143"/>
    </source>
</evidence>